<dbReference type="SUPFAM" id="SSF50129">
    <property type="entry name" value="GroES-like"/>
    <property type="match status" value="1"/>
</dbReference>
<proteinExistence type="predicted"/>
<dbReference type="InterPro" id="IPR020843">
    <property type="entry name" value="ER"/>
</dbReference>
<dbReference type="Pfam" id="PF08240">
    <property type="entry name" value="ADH_N"/>
    <property type="match status" value="1"/>
</dbReference>
<dbReference type="CDD" id="cd08241">
    <property type="entry name" value="QOR1"/>
    <property type="match status" value="1"/>
</dbReference>
<organism evidence="2">
    <name type="scientific">uncultured Rubrobacteraceae bacterium</name>
    <dbReference type="NCBI Taxonomy" id="349277"/>
    <lineage>
        <taxon>Bacteria</taxon>
        <taxon>Bacillati</taxon>
        <taxon>Actinomycetota</taxon>
        <taxon>Rubrobacteria</taxon>
        <taxon>Rubrobacterales</taxon>
        <taxon>Rubrobacteraceae</taxon>
        <taxon>environmental samples</taxon>
    </lineage>
</organism>
<dbReference type="InterPro" id="IPR051397">
    <property type="entry name" value="Zn-ADH-like_protein"/>
</dbReference>
<dbReference type="Pfam" id="PF13602">
    <property type="entry name" value="ADH_zinc_N_2"/>
    <property type="match status" value="1"/>
</dbReference>
<dbReference type="PANTHER" id="PTHR43677">
    <property type="entry name" value="SHORT-CHAIN DEHYDROGENASE/REDUCTASE"/>
    <property type="match status" value="1"/>
</dbReference>
<dbReference type="GO" id="GO:0016491">
    <property type="term" value="F:oxidoreductase activity"/>
    <property type="evidence" value="ECO:0007669"/>
    <property type="project" value="InterPro"/>
</dbReference>
<dbReference type="InterPro" id="IPR011032">
    <property type="entry name" value="GroES-like_sf"/>
</dbReference>
<accession>A0A6J4QWB9</accession>
<dbReference type="SMART" id="SM00829">
    <property type="entry name" value="PKS_ER"/>
    <property type="match status" value="1"/>
</dbReference>
<dbReference type="SUPFAM" id="SSF51735">
    <property type="entry name" value="NAD(P)-binding Rossmann-fold domains"/>
    <property type="match status" value="1"/>
</dbReference>
<dbReference type="Gene3D" id="3.90.180.10">
    <property type="entry name" value="Medium-chain alcohol dehydrogenases, catalytic domain"/>
    <property type="match status" value="1"/>
</dbReference>
<feature type="domain" description="Enoyl reductase (ER)" evidence="1">
    <location>
        <begin position="10"/>
        <end position="322"/>
    </location>
</feature>
<protein>
    <submittedName>
        <fullName evidence="2">Zn-dependent oxidoreductase PA5234</fullName>
    </submittedName>
</protein>
<dbReference type="PANTHER" id="PTHR43677:SF4">
    <property type="entry name" value="QUINONE OXIDOREDUCTASE-LIKE PROTEIN 2"/>
    <property type="match status" value="1"/>
</dbReference>
<sequence length="327" mass="34662">MRAVLCKEWGEPSTLEIEEVERPVPGAGEVRISVRASGVNFADALMVADKYQFKPPFPFSPGFEVSGVVAEAGRDVAGLGVGDRVMAALPHGGYAEEVVVPEANVVQIPEGMDFHTAASFPVAYGTAHLALTYRANLETGDVLLVHGASGNVGRAAVEIGKRLGATVIATGGSPESLEVAARRAADYVIDYGREDVRDRVMEITAGRGANVVLDPVGGDAFDASLRCVAWEGVILTIGFASGRIPEAPAWRVLLKNCAVMGLDWGGYLRRDPETVKTSNAEALRWYEEGALDPRPSRTFPLERAADALEAQAGRGSTGKVVLTTDQD</sequence>
<gene>
    <name evidence="2" type="ORF">AVDCRST_MAG14-925</name>
</gene>
<dbReference type="Gene3D" id="3.40.50.720">
    <property type="entry name" value="NAD(P)-binding Rossmann-like Domain"/>
    <property type="match status" value="1"/>
</dbReference>
<dbReference type="InterPro" id="IPR036291">
    <property type="entry name" value="NAD(P)-bd_dom_sf"/>
</dbReference>
<dbReference type="EMBL" id="CADCVG010000042">
    <property type="protein sequence ID" value="CAA9451385.1"/>
    <property type="molecule type" value="Genomic_DNA"/>
</dbReference>
<evidence type="ECO:0000259" key="1">
    <source>
        <dbReference type="SMART" id="SM00829"/>
    </source>
</evidence>
<reference evidence="2" key="1">
    <citation type="submission" date="2020-02" db="EMBL/GenBank/DDBJ databases">
        <authorList>
            <person name="Meier V. D."/>
        </authorList>
    </citation>
    <scope>NUCLEOTIDE SEQUENCE</scope>
    <source>
        <strain evidence="2">AVDCRST_MAG14</strain>
    </source>
</reference>
<dbReference type="InterPro" id="IPR013154">
    <property type="entry name" value="ADH-like_N"/>
</dbReference>
<evidence type="ECO:0000313" key="2">
    <source>
        <dbReference type="EMBL" id="CAA9451385.1"/>
    </source>
</evidence>
<name>A0A6J4QWB9_9ACTN</name>
<dbReference type="AlphaFoldDB" id="A0A6J4QWB9"/>